<proteinExistence type="predicted"/>
<gene>
    <name evidence="6" type="ORF">SSRG_06093</name>
</gene>
<evidence type="ECO:0000256" key="3">
    <source>
        <dbReference type="SAM" id="MobiDB-lite"/>
    </source>
</evidence>
<organism evidence="6 7">
    <name type="scientific">Streptomyces griseoflavus Tu4000</name>
    <dbReference type="NCBI Taxonomy" id="467200"/>
    <lineage>
        <taxon>Bacteria</taxon>
        <taxon>Bacillati</taxon>
        <taxon>Actinomycetota</taxon>
        <taxon>Actinomycetes</taxon>
        <taxon>Kitasatosporales</taxon>
        <taxon>Streptomycetaceae</taxon>
        <taxon>Streptomyces</taxon>
    </lineage>
</organism>
<reference evidence="6" key="1">
    <citation type="submission" date="2009-02" db="EMBL/GenBank/DDBJ databases">
        <title>Annotation of Streptomyces griseoflavus strain Tu4000.</title>
        <authorList>
            <consortium name="The Broad Institute Genome Sequencing Platform"/>
            <consortium name="Broad Institute Microbial Sequencing Center"/>
            <person name="Fischbach M."/>
            <person name="Godfrey P."/>
            <person name="Ward D."/>
            <person name="Young S."/>
            <person name="Zeng Q."/>
            <person name="Koehrsen M."/>
            <person name="Alvarado L."/>
            <person name="Berlin A.M."/>
            <person name="Bochicchio J."/>
            <person name="Borenstein D."/>
            <person name="Chapman S.B."/>
            <person name="Chen Z."/>
            <person name="Engels R."/>
            <person name="Freedman E."/>
            <person name="Gellesch M."/>
            <person name="Goldberg J."/>
            <person name="Griggs A."/>
            <person name="Gujja S."/>
            <person name="Heilman E.R."/>
            <person name="Heiman D.I."/>
            <person name="Hepburn T.A."/>
            <person name="Howarth C."/>
            <person name="Jen D."/>
            <person name="Larson L."/>
            <person name="Lewis B."/>
            <person name="Mehta T."/>
            <person name="Park D."/>
            <person name="Pearson M."/>
            <person name="Richards J."/>
            <person name="Roberts A."/>
            <person name="Saif S."/>
            <person name="Shea T.D."/>
            <person name="Shenoy N."/>
            <person name="Sisk P."/>
            <person name="Stolte C."/>
            <person name="Sykes S.N."/>
            <person name="Thomson T."/>
            <person name="Walk T."/>
            <person name="White J."/>
            <person name="Yandava C."/>
            <person name="Straight P."/>
            <person name="Clardy J."/>
            <person name="Hung D."/>
            <person name="Kolter R."/>
            <person name="Mekalanos J."/>
            <person name="Walker S."/>
            <person name="Walsh C.T."/>
            <person name="Wieland-Brown L.C."/>
            <person name="Haas B."/>
            <person name="Nusbaum C."/>
            <person name="Birren B."/>
        </authorList>
    </citation>
    <scope>NUCLEOTIDE SEQUENCE [LARGE SCALE GENOMIC DNA]</scope>
    <source>
        <strain evidence="6">Tu4000</strain>
    </source>
</reference>
<feature type="region of interest" description="Disordered" evidence="3">
    <location>
        <begin position="58"/>
        <end position="82"/>
    </location>
</feature>
<feature type="signal peptide" evidence="4">
    <location>
        <begin position="1"/>
        <end position="46"/>
    </location>
</feature>
<feature type="region of interest" description="Disordered" evidence="3">
    <location>
        <begin position="257"/>
        <end position="301"/>
    </location>
</feature>
<dbReference type="Pfam" id="PF13385">
    <property type="entry name" value="Laminin_G_3"/>
    <property type="match status" value="1"/>
</dbReference>
<dbReference type="eggNOG" id="COG3534">
    <property type="taxonomic scope" value="Bacteria"/>
</dbReference>
<dbReference type="AlphaFoldDB" id="D9XMU0"/>
<feature type="compositionally biased region" description="Polar residues" evidence="3">
    <location>
        <begin position="594"/>
        <end position="606"/>
    </location>
</feature>
<dbReference type="SUPFAM" id="SSF49899">
    <property type="entry name" value="Concanavalin A-like lectins/glucanases"/>
    <property type="match status" value="2"/>
</dbReference>
<evidence type="ECO:0000256" key="4">
    <source>
        <dbReference type="SAM" id="SignalP"/>
    </source>
</evidence>
<dbReference type="PANTHER" id="PTHR46943:SF1">
    <property type="entry name" value="PENTRAXIN-RELATED PROTEIN PTX3"/>
    <property type="match status" value="1"/>
</dbReference>
<dbReference type="STRING" id="467200.SSRG_06093"/>
<dbReference type="InterPro" id="IPR013320">
    <property type="entry name" value="ConA-like_dom_sf"/>
</dbReference>
<dbReference type="GO" id="GO:0006955">
    <property type="term" value="P:immune response"/>
    <property type="evidence" value="ECO:0007669"/>
    <property type="project" value="InterPro"/>
</dbReference>
<keyword evidence="2" id="KW-1015">Disulfide bond</keyword>
<keyword evidence="1 4" id="KW-0732">Signal</keyword>
<feature type="domain" description="LamG-like jellyroll fold" evidence="5">
    <location>
        <begin position="853"/>
        <end position="994"/>
    </location>
</feature>
<evidence type="ECO:0000259" key="5">
    <source>
        <dbReference type="SMART" id="SM00560"/>
    </source>
</evidence>
<evidence type="ECO:0000313" key="7">
    <source>
        <dbReference type="Proteomes" id="UP000002968"/>
    </source>
</evidence>
<evidence type="ECO:0000256" key="2">
    <source>
        <dbReference type="ARBA" id="ARBA00023157"/>
    </source>
</evidence>
<accession>D9XMU0</accession>
<feature type="region of interest" description="Disordered" evidence="3">
    <location>
        <begin position="594"/>
        <end position="615"/>
    </location>
</feature>
<dbReference type="PANTHER" id="PTHR46943">
    <property type="entry name" value="PENTRAXIN-RELATED PROTEIN PTX3"/>
    <property type="match status" value="1"/>
</dbReference>
<feature type="domain" description="LamG-like jellyroll fold" evidence="5">
    <location>
        <begin position="1072"/>
        <end position="1232"/>
    </location>
</feature>
<dbReference type="SMART" id="SM00560">
    <property type="entry name" value="LamGL"/>
    <property type="match status" value="2"/>
</dbReference>
<name>D9XMU0_9ACTN</name>
<keyword evidence="7" id="KW-1185">Reference proteome</keyword>
<dbReference type="InterPro" id="IPR042837">
    <property type="entry name" value="PTX3"/>
</dbReference>
<dbReference type="HOGENOM" id="CLU_003050_0_0_11"/>
<sequence length="1241" mass="131348">MGFGAGGTVMPKRRRGSRTYRGVSVIGAVVAALLATALVQPSAAQAAVSTADSEELSEGQKALAEAQESGSRVEVTGQSSERTTVFANPDGYTFTLQESSVPVRVSKPGGGWEAPDATLEKRADGSIAPKAAAPQIVFYSGGGGDPLARIASQGRSIELSWPGSLPEPELYGASAVYANVLPDVDLRVTATAESFQHVLVVKTPEAAADEKLKKLTFGLKTTGLEVQEGASGSLAAVDPNGQTVFKAPPARMWNSAGKTFTQPPASQVARAAADEATLDEPVPSDPAESAPSGSGVEPGQGDEVAKMDVEVGKESLSIIPDPELLAERDTSVFPLFIDPSVTWGESERTLLRSDGYESYGWGNGEDDMGKGAGKCGTWNGYYCGPGYVQKLYFEFSPASLKGKHVLDATFRVTEPWAFQCDLRWVDLVRTNNISSSTTWSSRPKELDLMGDRHVSAGRGDLCSPGLPDAAIEFNDNPEETNENLTPTVRDFAAGKFSRLTLEIRAHDESDTASWKRFRNDAVLEVSFVGIPDKPSEIGLVTGSGTVCSTNESNPTIVSDPTPTLTATTQTKAGGEEDAQLRIFFDVDRKNTDGTWADTNAGTNDARPSTGYAGDEQKQTITWSTLTEGPIYRYRAWTQSFYNGYKNHLSGPSNGSTTGFCYFKVDPTAPKAPKITIGSPYKECLPNDCQALGGPGRTATFSFAPATGDTGVVSYQYTLSGMTTWPTANGSSVSVSVTPQQAGTYTLWVRAKDNVGRYGAWSTVDFLVAAGAGPIARYHFNEADGVAIDAATDDGKDDATLSAGASRPNHGRRGLITHDAQGQPLATPVDDKGLKLDGTGGYAATSGPAVETRSSYTISAWARITPGATGTKTVLSQDGGNSSPFYVSYGADGIKDWSLRVLTEKDGAYTWNKARAKQTSPTGVWTHLTASFDADNNKVRLYVNGVFQSEVDAGAPWSATGGLQIGRAKWSGNYVDYFDGVVDEVTVWQRTLTPEEIAKDAKLLVSEKFAGVELIADWNTTRGVDGTTIKDTVSSYGKSLTLAGGAAVTDEEIVLDGVDDAATAAGPMVDGSSSFTVTTGVTLDGAKLLTKDIGYIGQVAGQRTADGSAWGLWFELTGRKTVLDEDTMEEITVPEGNWHFGRLESDGTFSSVTSEETASVDSVARLTGVHDSVDATISLYIGYSQNGDAKAYTAQIGSGDFALGKAYASGEWKHFLPSRISDVRLWAGAMASAEQVEVTVGD</sequence>
<evidence type="ECO:0000313" key="6">
    <source>
        <dbReference type="EMBL" id="EFL43289.1"/>
    </source>
</evidence>
<feature type="chain" id="PRO_5003132326" description="LamG-like jellyroll fold domain-containing protein" evidence="4">
    <location>
        <begin position="47"/>
        <end position="1241"/>
    </location>
</feature>
<dbReference type="Gene3D" id="2.60.120.200">
    <property type="match status" value="1"/>
</dbReference>
<protein>
    <recommendedName>
        <fullName evidence="5">LamG-like jellyroll fold domain-containing protein</fullName>
    </recommendedName>
</protein>
<evidence type="ECO:0000256" key="1">
    <source>
        <dbReference type="ARBA" id="ARBA00022729"/>
    </source>
</evidence>
<dbReference type="eggNOG" id="COG2755">
    <property type="taxonomic scope" value="Bacteria"/>
</dbReference>
<dbReference type="EMBL" id="GG657758">
    <property type="protein sequence ID" value="EFL43289.1"/>
    <property type="molecule type" value="Genomic_DNA"/>
</dbReference>
<dbReference type="InterPro" id="IPR006558">
    <property type="entry name" value="LamG-like"/>
</dbReference>
<dbReference type="Proteomes" id="UP000002968">
    <property type="component" value="Unassembled WGS sequence"/>
</dbReference>